<dbReference type="GO" id="GO:0045022">
    <property type="term" value="P:early endosome to late endosome transport"/>
    <property type="evidence" value="ECO:0007669"/>
    <property type="project" value="TreeGrafter"/>
</dbReference>
<feature type="compositionally biased region" description="Low complexity" evidence="3">
    <location>
        <begin position="528"/>
        <end position="543"/>
    </location>
</feature>
<evidence type="ECO:0000256" key="3">
    <source>
        <dbReference type="SAM" id="MobiDB-lite"/>
    </source>
</evidence>
<feature type="region of interest" description="Disordered" evidence="3">
    <location>
        <begin position="289"/>
        <end position="317"/>
    </location>
</feature>
<dbReference type="Proteomes" id="UP000193689">
    <property type="component" value="Unassembled WGS sequence"/>
</dbReference>
<dbReference type="InterPro" id="IPR051837">
    <property type="entry name" value="SortingNexin/PXDomain-PKLike"/>
</dbReference>
<proteinExistence type="predicted"/>
<feature type="region of interest" description="Disordered" evidence="3">
    <location>
        <begin position="370"/>
        <end position="389"/>
    </location>
</feature>
<dbReference type="InterPro" id="IPR003114">
    <property type="entry name" value="Phox_assoc"/>
</dbReference>
<feature type="domain" description="PXA" evidence="4">
    <location>
        <begin position="97"/>
        <end position="285"/>
    </location>
</feature>
<sequence>MAAPVSKPPLGSALKAAPTSSTHSHSVAFTTGKPAPACPTSPVLAHRRSVRPTPADFLSDKATIALIRRTLCAQQVADRGRSTPAPIEELLPPLTSRNDVDLQLYALISIVIREYVQKWYERITPDETFVAEVVQIIAHCTRALEQRLRKVYLESLLLDELPELLDAHVRAYRIAQNSSARLPIESSHREIYHSLCPLPALSPVPKPEDPKSVQVQVDNETAYRQLLVQGVLAVLLPTEDLENDCLTSLVGQIFSELIIGNLIANKVSQPWLLWELIIVMTRLVDKKRTREASGASESETTTEPSSRDSLHSPEPTTGYPTRSREIWSIHQIFWFVLQWVFFAVNSVRLIISTIVLSRTLPARPASAFVPRSDATGQHQSEKSFVPSVHSERQSPTVKVPIIDFNIWPAIVNLLEMNVRMPWLSGAFSILQWGAMKGPGRLAAYDGLIDRLLSYHIHARLLDPAILPPLLRSIRGVLFPNNAPGAPGLVPPSSDEELAALRRKCASAIWALVPKGVGRLYFGSVSFWPSSTSKSSSVNTTTKNAPRSTTEDRGSQEGEVSPFLCNHDEDKDEENRILSEIETGVLDVFSDAYCNKHLMYGALELILVRLMPELADKGIIELWEEKLS</sequence>
<reference evidence="5 6" key="1">
    <citation type="submission" date="2016-07" db="EMBL/GenBank/DDBJ databases">
        <title>Pervasive Adenine N6-methylation of Active Genes in Fungi.</title>
        <authorList>
            <consortium name="DOE Joint Genome Institute"/>
            <person name="Mondo S.J."/>
            <person name="Dannebaum R.O."/>
            <person name="Kuo R.C."/>
            <person name="Labutti K."/>
            <person name="Haridas S."/>
            <person name="Kuo A."/>
            <person name="Salamov A."/>
            <person name="Ahrendt S.R."/>
            <person name="Lipzen A."/>
            <person name="Sullivan W."/>
            <person name="Andreopoulos W.B."/>
            <person name="Clum A."/>
            <person name="Lindquist E."/>
            <person name="Daum C."/>
            <person name="Ramamoorthy G.K."/>
            <person name="Gryganskyi A."/>
            <person name="Culley D."/>
            <person name="Magnuson J.K."/>
            <person name="James T.Y."/>
            <person name="O'Malley M.A."/>
            <person name="Stajich J.E."/>
            <person name="Spatafora J.W."/>
            <person name="Visel A."/>
            <person name="Grigoriev I.V."/>
        </authorList>
    </citation>
    <scope>NUCLEOTIDE SEQUENCE [LARGE SCALE GENOMIC DNA]</scope>
    <source>
        <strain evidence="5 6">CBS 129021</strain>
    </source>
</reference>
<keyword evidence="6" id="KW-1185">Reference proteome</keyword>
<keyword evidence="2" id="KW-0963">Cytoplasm</keyword>
<dbReference type="InParanoid" id="A0A1Y2DW53"/>
<gene>
    <name evidence="5" type="ORF">BCR38DRAFT_371259</name>
</gene>
<evidence type="ECO:0000313" key="6">
    <source>
        <dbReference type="Proteomes" id="UP000193689"/>
    </source>
</evidence>
<organism evidence="5 6">
    <name type="scientific">Pseudomassariella vexata</name>
    <dbReference type="NCBI Taxonomy" id="1141098"/>
    <lineage>
        <taxon>Eukaryota</taxon>
        <taxon>Fungi</taxon>
        <taxon>Dikarya</taxon>
        <taxon>Ascomycota</taxon>
        <taxon>Pezizomycotina</taxon>
        <taxon>Sordariomycetes</taxon>
        <taxon>Xylariomycetidae</taxon>
        <taxon>Amphisphaeriales</taxon>
        <taxon>Pseudomassariaceae</taxon>
        <taxon>Pseudomassariella</taxon>
    </lineage>
</organism>
<dbReference type="SMART" id="SM00313">
    <property type="entry name" value="PXA"/>
    <property type="match status" value="1"/>
</dbReference>
<evidence type="ECO:0000259" key="4">
    <source>
        <dbReference type="PROSITE" id="PS51207"/>
    </source>
</evidence>
<comment type="caution">
    <text evidence="5">The sequence shown here is derived from an EMBL/GenBank/DDBJ whole genome shotgun (WGS) entry which is preliminary data.</text>
</comment>
<dbReference type="STRING" id="1141098.A0A1Y2DW53"/>
<dbReference type="GeneID" id="63773500"/>
<dbReference type="PANTHER" id="PTHR22999">
    <property type="entry name" value="PX SERINE/THREONINE KINASE PXK"/>
    <property type="match status" value="1"/>
</dbReference>
<accession>A0A1Y2DW53</accession>
<dbReference type="GO" id="GO:0005769">
    <property type="term" value="C:early endosome"/>
    <property type="evidence" value="ECO:0007669"/>
    <property type="project" value="TreeGrafter"/>
</dbReference>
<evidence type="ECO:0000256" key="1">
    <source>
        <dbReference type="ARBA" id="ARBA00004496"/>
    </source>
</evidence>
<dbReference type="RefSeq" id="XP_040715076.1">
    <property type="nucleotide sequence ID" value="XM_040857288.1"/>
</dbReference>
<dbReference type="GO" id="GO:0035091">
    <property type="term" value="F:phosphatidylinositol binding"/>
    <property type="evidence" value="ECO:0007669"/>
    <property type="project" value="TreeGrafter"/>
</dbReference>
<dbReference type="GO" id="GO:0005770">
    <property type="term" value="C:late endosome"/>
    <property type="evidence" value="ECO:0007669"/>
    <property type="project" value="TreeGrafter"/>
</dbReference>
<dbReference type="EMBL" id="MCFJ01000008">
    <property type="protein sequence ID" value="ORY63419.1"/>
    <property type="molecule type" value="Genomic_DNA"/>
</dbReference>
<feature type="compositionally biased region" description="Low complexity" evidence="3">
    <location>
        <begin position="292"/>
        <end position="304"/>
    </location>
</feature>
<evidence type="ECO:0000256" key="2">
    <source>
        <dbReference type="ARBA" id="ARBA00022490"/>
    </source>
</evidence>
<protein>
    <submittedName>
        <fullName evidence="5">PXA domain-domain-containing protein</fullName>
    </submittedName>
</protein>
<dbReference type="PROSITE" id="PS51207">
    <property type="entry name" value="PXA"/>
    <property type="match status" value="1"/>
</dbReference>
<dbReference type="AlphaFoldDB" id="A0A1Y2DW53"/>
<feature type="compositionally biased region" description="Polar residues" evidence="3">
    <location>
        <begin position="18"/>
        <end position="29"/>
    </location>
</feature>
<dbReference type="PANTHER" id="PTHR22999:SF23">
    <property type="entry name" value="SORTING NEXIN-16"/>
    <property type="match status" value="1"/>
</dbReference>
<comment type="subcellular location">
    <subcellularLocation>
        <location evidence="1">Cytoplasm</location>
    </subcellularLocation>
</comment>
<dbReference type="Pfam" id="PF02194">
    <property type="entry name" value="PXA"/>
    <property type="match status" value="1"/>
</dbReference>
<evidence type="ECO:0000313" key="5">
    <source>
        <dbReference type="EMBL" id="ORY63419.1"/>
    </source>
</evidence>
<feature type="region of interest" description="Disordered" evidence="3">
    <location>
        <begin position="1"/>
        <end position="46"/>
    </location>
</feature>
<dbReference type="OrthoDB" id="5582218at2759"/>
<name>A0A1Y2DW53_9PEZI</name>
<feature type="region of interest" description="Disordered" evidence="3">
    <location>
        <begin position="528"/>
        <end position="565"/>
    </location>
</feature>